<keyword evidence="3" id="KW-1185">Reference proteome</keyword>
<dbReference type="GO" id="GO:0004315">
    <property type="term" value="F:3-oxoacyl-[acyl-carrier-protein] synthase activity"/>
    <property type="evidence" value="ECO:0007669"/>
    <property type="project" value="TreeGrafter"/>
</dbReference>
<dbReference type="PANTHER" id="PTHR11712:SF336">
    <property type="entry name" value="3-OXOACYL-[ACYL-CARRIER-PROTEIN] SYNTHASE, MITOCHONDRIAL"/>
    <property type="match status" value="1"/>
</dbReference>
<protein>
    <submittedName>
        <fullName evidence="2">3-oxoacyl-ACP synthase</fullName>
    </submittedName>
</protein>
<dbReference type="SUPFAM" id="SSF53901">
    <property type="entry name" value="Thiolase-like"/>
    <property type="match status" value="1"/>
</dbReference>
<evidence type="ECO:0000256" key="1">
    <source>
        <dbReference type="ARBA" id="ARBA00022679"/>
    </source>
</evidence>
<dbReference type="EMBL" id="CP040749">
    <property type="protein sequence ID" value="QCX39590.1"/>
    <property type="molecule type" value="Genomic_DNA"/>
</dbReference>
<dbReference type="InterPro" id="IPR000794">
    <property type="entry name" value="Beta-ketoacyl_synthase"/>
</dbReference>
<name>A0A5B7TT82_9FLAO</name>
<dbReference type="InterPro" id="IPR016039">
    <property type="entry name" value="Thiolase-like"/>
</dbReference>
<reference evidence="2 3" key="1">
    <citation type="submission" date="2019-05" db="EMBL/GenBank/DDBJ databases">
        <title>Algicella ahnfeltiae gen. nov., sp. nov., a novel marine bacterium of the family Flavobacteriaceae isolated from a red alga.</title>
        <authorList>
            <person name="Nedashkovskaya O.I."/>
            <person name="Kukhlevskiy A.D."/>
            <person name="Kim S.-G."/>
            <person name="Zhukova N.V."/>
            <person name="Mikhailov V.V."/>
        </authorList>
    </citation>
    <scope>NUCLEOTIDE SEQUENCE [LARGE SCALE GENOMIC DNA]</scope>
    <source>
        <strain evidence="2 3">10Alg115</strain>
    </source>
</reference>
<dbReference type="AlphaFoldDB" id="A0A5B7TT82"/>
<organism evidence="2 3">
    <name type="scientific">Aureibaculum algae</name>
    <dbReference type="NCBI Taxonomy" id="2584122"/>
    <lineage>
        <taxon>Bacteria</taxon>
        <taxon>Pseudomonadati</taxon>
        <taxon>Bacteroidota</taxon>
        <taxon>Flavobacteriia</taxon>
        <taxon>Flavobacteriales</taxon>
        <taxon>Flavobacteriaceae</taxon>
        <taxon>Aureibaculum</taxon>
    </lineage>
</organism>
<evidence type="ECO:0000313" key="3">
    <source>
        <dbReference type="Proteomes" id="UP000306229"/>
    </source>
</evidence>
<sequence length="353" mass="39167">MKNCYINGLGCVSAQKTTESGFLDDIVFYDTNILPVINPNYKEYIPPAAARRMAKGVKMGVVASSLALKDAHVEVPDAIITGTGMGCLQDSEKFVSAIIDNDEEFLTPTSFIQSTHNTVGAQIALGLQCKAYNFTYVHSTISFESCLIDAQMKFNEDEASTILVGGVDEHGKHTNDLHHLIGHIKNEEVGSADLIHSNTDGSIFGEGAIFCTLSDEQTEHSYAKLVDVEIYSQLNEENLESRIKTFLEVNKLSVDDIDLVVLGNNGDVTFDSYYKTIEEGIFKDTQQVYYKHLSGEFNTASAFGFWLASKIIKEKEIPTLVKINDKPKKTYKNVLLYNQYRGENHSLVVLQSC</sequence>
<dbReference type="PANTHER" id="PTHR11712">
    <property type="entry name" value="POLYKETIDE SYNTHASE-RELATED"/>
    <property type="match status" value="1"/>
</dbReference>
<proteinExistence type="predicted"/>
<dbReference type="GO" id="GO:0006633">
    <property type="term" value="P:fatty acid biosynthetic process"/>
    <property type="evidence" value="ECO:0007669"/>
    <property type="project" value="TreeGrafter"/>
</dbReference>
<dbReference type="Proteomes" id="UP000306229">
    <property type="component" value="Chromosome"/>
</dbReference>
<dbReference type="OrthoDB" id="1404523at2"/>
<accession>A0A5B7TT82</accession>
<keyword evidence="1" id="KW-0808">Transferase</keyword>
<evidence type="ECO:0000313" key="2">
    <source>
        <dbReference type="EMBL" id="QCX39590.1"/>
    </source>
</evidence>
<dbReference type="Gene3D" id="3.40.47.10">
    <property type="match status" value="1"/>
</dbReference>
<dbReference type="KEGG" id="fbe:FF125_14485"/>
<dbReference type="RefSeq" id="WP_138950439.1">
    <property type="nucleotide sequence ID" value="NZ_CP040749.1"/>
</dbReference>
<gene>
    <name evidence="2" type="ORF">FF125_14485</name>
</gene>